<dbReference type="OrthoDB" id="9798855at2"/>
<gene>
    <name evidence="4" type="ORF">THSYN_07605</name>
</gene>
<dbReference type="RefSeq" id="WP_100918615.1">
    <property type="nucleotide sequence ID" value="NZ_CP020370.1"/>
</dbReference>
<dbReference type="Proteomes" id="UP000232638">
    <property type="component" value="Chromosome"/>
</dbReference>
<feature type="compositionally biased region" description="Basic and acidic residues" evidence="2">
    <location>
        <begin position="79"/>
        <end position="90"/>
    </location>
</feature>
<evidence type="ECO:0000259" key="3">
    <source>
        <dbReference type="PROSITE" id="PS50102"/>
    </source>
</evidence>
<sequence length="90" mass="9892">MNIYVGNLAYSVTQDDLRDAFAAYGEISSVNLITDKFTGDSKGFGFVEMPNNSEADAAIKALNETPLKGRNLKVNQAKPRGERPSRGPRW</sequence>
<dbReference type="InterPro" id="IPR048289">
    <property type="entry name" value="RRM2_NsCP33-like"/>
</dbReference>
<dbReference type="KEGG" id="tsy:THSYN_07605"/>
<keyword evidence="1" id="KW-0694">RNA-binding</keyword>
<dbReference type="SUPFAM" id="SSF54928">
    <property type="entry name" value="RNA-binding domain, RBD"/>
    <property type="match status" value="1"/>
</dbReference>
<evidence type="ECO:0000313" key="4">
    <source>
        <dbReference type="EMBL" id="AUB80829.1"/>
    </source>
</evidence>
<dbReference type="Gene3D" id="3.30.70.330">
    <property type="match status" value="1"/>
</dbReference>
<evidence type="ECO:0000256" key="2">
    <source>
        <dbReference type="SAM" id="MobiDB-lite"/>
    </source>
</evidence>
<dbReference type="GO" id="GO:0003723">
    <property type="term" value="F:RNA binding"/>
    <property type="evidence" value="ECO:0007669"/>
    <property type="project" value="UniProtKB-KW"/>
</dbReference>
<dbReference type="InterPro" id="IPR052462">
    <property type="entry name" value="SLIRP/GR-RBP-like"/>
</dbReference>
<protein>
    <submittedName>
        <fullName evidence="4">RNA-binding protein</fullName>
    </submittedName>
</protein>
<dbReference type="InterPro" id="IPR035979">
    <property type="entry name" value="RBD_domain_sf"/>
</dbReference>
<feature type="region of interest" description="Disordered" evidence="2">
    <location>
        <begin position="70"/>
        <end position="90"/>
    </location>
</feature>
<dbReference type="SMART" id="SM00360">
    <property type="entry name" value="RRM"/>
    <property type="match status" value="1"/>
</dbReference>
<name>A0A2K8U601_9GAMM</name>
<dbReference type="PANTHER" id="PTHR48027">
    <property type="entry name" value="HETEROGENEOUS NUCLEAR RIBONUCLEOPROTEIN 87F-RELATED"/>
    <property type="match status" value="1"/>
</dbReference>
<dbReference type="InterPro" id="IPR012677">
    <property type="entry name" value="Nucleotide-bd_a/b_plait_sf"/>
</dbReference>
<evidence type="ECO:0000256" key="1">
    <source>
        <dbReference type="ARBA" id="ARBA00022884"/>
    </source>
</evidence>
<dbReference type="PROSITE" id="PS50102">
    <property type="entry name" value="RRM"/>
    <property type="match status" value="1"/>
</dbReference>
<evidence type="ECO:0000313" key="5">
    <source>
        <dbReference type="Proteomes" id="UP000232638"/>
    </source>
</evidence>
<reference evidence="4 5" key="1">
    <citation type="submission" date="2017-03" db="EMBL/GenBank/DDBJ databases">
        <title>Complete genome sequence of Candidatus 'Thiodictyon syntrophicum' sp. nov. strain Cad16T, a photolithoautotroph purple sulfur bacterium isolated from an alpine meromictic lake.</title>
        <authorList>
            <person name="Luedin S.M."/>
            <person name="Pothier J.F."/>
            <person name="Danza F."/>
            <person name="Storelli N."/>
            <person name="Wittwer M."/>
            <person name="Tonolla M."/>
        </authorList>
    </citation>
    <scope>NUCLEOTIDE SEQUENCE [LARGE SCALE GENOMIC DNA]</scope>
    <source>
        <strain evidence="4 5">Cad16T</strain>
    </source>
</reference>
<organism evidence="4 5">
    <name type="scientific">Candidatus Thiodictyon syntrophicum</name>
    <dbReference type="NCBI Taxonomy" id="1166950"/>
    <lineage>
        <taxon>Bacteria</taxon>
        <taxon>Pseudomonadati</taxon>
        <taxon>Pseudomonadota</taxon>
        <taxon>Gammaproteobacteria</taxon>
        <taxon>Chromatiales</taxon>
        <taxon>Chromatiaceae</taxon>
        <taxon>Thiodictyon</taxon>
    </lineage>
</organism>
<keyword evidence="5" id="KW-1185">Reference proteome</keyword>
<accession>A0A2K8U601</accession>
<dbReference type="AlphaFoldDB" id="A0A2K8U601"/>
<dbReference type="InterPro" id="IPR000504">
    <property type="entry name" value="RRM_dom"/>
</dbReference>
<dbReference type="EMBL" id="CP020370">
    <property type="protein sequence ID" value="AUB80829.1"/>
    <property type="molecule type" value="Genomic_DNA"/>
</dbReference>
<feature type="domain" description="RRM" evidence="3">
    <location>
        <begin position="1"/>
        <end position="79"/>
    </location>
</feature>
<dbReference type="Pfam" id="PF00076">
    <property type="entry name" value="RRM_1"/>
    <property type="match status" value="1"/>
</dbReference>
<dbReference type="CDD" id="cd21608">
    <property type="entry name" value="RRM2_NsCP33_like"/>
    <property type="match status" value="1"/>
</dbReference>
<proteinExistence type="predicted"/>